<accession>A0A0R1VTH0</accession>
<evidence type="ECO:0000256" key="1">
    <source>
        <dbReference type="ARBA" id="ARBA00022679"/>
    </source>
</evidence>
<evidence type="ECO:0000259" key="5">
    <source>
        <dbReference type="PROSITE" id="PS51094"/>
    </source>
</evidence>
<dbReference type="Pfam" id="PF00874">
    <property type="entry name" value="PRD"/>
    <property type="match status" value="1"/>
</dbReference>
<evidence type="ECO:0000259" key="7">
    <source>
        <dbReference type="PROSITE" id="PS51372"/>
    </source>
</evidence>
<dbReference type="InterPro" id="IPR050661">
    <property type="entry name" value="BglG_antiterminators"/>
</dbReference>
<dbReference type="PROSITE" id="PS51094">
    <property type="entry name" value="PTS_EIIA_TYPE_2"/>
    <property type="match status" value="1"/>
</dbReference>
<gene>
    <name evidence="8" type="ORF">FD16_GL002038</name>
</gene>
<organism evidence="8 9">
    <name type="scientific">Paucilactobacillus suebicus DSM 5007 = KCTC 3549</name>
    <dbReference type="NCBI Taxonomy" id="1423807"/>
    <lineage>
        <taxon>Bacteria</taxon>
        <taxon>Bacillati</taxon>
        <taxon>Bacillota</taxon>
        <taxon>Bacilli</taxon>
        <taxon>Lactobacillales</taxon>
        <taxon>Lactobacillaceae</taxon>
        <taxon>Paucilactobacillus</taxon>
    </lineage>
</organism>
<evidence type="ECO:0000313" key="8">
    <source>
        <dbReference type="EMBL" id="KRM09056.1"/>
    </source>
</evidence>
<dbReference type="PROSITE" id="PS51372">
    <property type="entry name" value="PRD_2"/>
    <property type="match status" value="1"/>
</dbReference>
<evidence type="ECO:0000313" key="9">
    <source>
        <dbReference type="Proteomes" id="UP000051820"/>
    </source>
</evidence>
<dbReference type="SUPFAM" id="SSF52794">
    <property type="entry name" value="PTS system IIB component-like"/>
    <property type="match status" value="1"/>
</dbReference>
<feature type="domain" description="PTS EIIA type-2" evidence="5">
    <location>
        <begin position="495"/>
        <end position="635"/>
    </location>
</feature>
<comment type="caution">
    <text evidence="8">The sequence shown here is derived from an EMBL/GenBank/DDBJ whole genome shotgun (WGS) entry which is preliminary data.</text>
</comment>
<keyword evidence="9" id="KW-1185">Reference proteome</keyword>
<feature type="domain" description="PTS EIIB type-2" evidence="6">
    <location>
        <begin position="347"/>
        <end position="438"/>
    </location>
</feature>
<keyword evidence="2" id="KW-0677">Repeat</keyword>
<sequence length="637" mass="73269">MSLDNAQRLTQSKYYLPTDTKKALMHYDNLQQNDYPVAYSNKYSRHDIILWSLIQNKQGITLNNMSNYFHVSKNTIINDFQDLKADLPKAFSVKNTRNGKQLIGNELIQRSWVYQIVCANENQMILKEMRGAHYRYLQDELNLLQRKGKVVFSDNSFETLATFLSWCLKRIQLNQDRFVENVPEYLNFDDVVLKEWVESLMNHFNIPIKDTEVSYFKNIIYSAQTKNIPNWQCNSELPVDKLVDEIIKRFTQISGTNVDSEQLRNGLKAHLLSTYQRLVLNIPYKSPNLKEIKNDYSELMDLTSFAVQPFENYVHKNLSEDELALITTYFGGQSNRIKNNQSFSTNIDVLLLCSSGVGTSYFLQQTLKRKYNRIKFSRPLGIKEFKKFSNIINAKLVISTVELENKQGMQAVTVHGIPTEKDFELIDKALHQVGLTAMHDANKLARDVMDIISNEVMINNPESLNKKLVAYFKDQVDPGSITTEDKNDKTPSIKELLPQENVSTTKKELSWKQAIQKAFIPLLKNDSVSASYVTEIINKLQEKGPFMLVKEGVLLAHSSPSSKVYKIGMSLLKLDNPATIENEKIDVIICLAPKKEKQHLRALSGLLEILQDNRKYTRLVNAKNKQDLVTLIDDLKN</sequence>
<dbReference type="InterPro" id="IPR011608">
    <property type="entry name" value="PRD"/>
</dbReference>
<dbReference type="Gene3D" id="3.40.930.10">
    <property type="entry name" value="Mannitol-specific EII, Chain A"/>
    <property type="match status" value="1"/>
</dbReference>
<dbReference type="PROSITE" id="PS51099">
    <property type="entry name" value="PTS_EIIB_TYPE_2"/>
    <property type="match status" value="1"/>
</dbReference>
<dbReference type="eggNOG" id="COG3711">
    <property type="taxonomic scope" value="Bacteria"/>
</dbReference>
<dbReference type="GO" id="GO:0008982">
    <property type="term" value="F:protein-N(PI)-phosphohistidine-sugar phosphotransferase activity"/>
    <property type="evidence" value="ECO:0007669"/>
    <property type="project" value="InterPro"/>
</dbReference>
<dbReference type="SUPFAM" id="SSF55804">
    <property type="entry name" value="Phoshotransferase/anion transport protein"/>
    <property type="match status" value="1"/>
</dbReference>
<dbReference type="InterPro" id="IPR036634">
    <property type="entry name" value="PRD_sf"/>
</dbReference>
<dbReference type="STRING" id="1423807.FD16_GL002038"/>
<dbReference type="CDD" id="cd05568">
    <property type="entry name" value="PTS_IIB_bgl_like"/>
    <property type="match status" value="1"/>
</dbReference>
<dbReference type="InterPro" id="IPR013011">
    <property type="entry name" value="PTS_EIIB_2"/>
</dbReference>
<dbReference type="InterPro" id="IPR036095">
    <property type="entry name" value="PTS_EIIB-like_sf"/>
</dbReference>
<dbReference type="Gene3D" id="1.10.10.10">
    <property type="entry name" value="Winged helix-like DNA-binding domain superfamily/Winged helix DNA-binding domain"/>
    <property type="match status" value="1"/>
</dbReference>
<dbReference type="EMBL" id="AZGF01000050">
    <property type="protein sequence ID" value="KRM09056.1"/>
    <property type="molecule type" value="Genomic_DNA"/>
</dbReference>
<evidence type="ECO:0000256" key="4">
    <source>
        <dbReference type="ARBA" id="ARBA00023163"/>
    </source>
</evidence>
<dbReference type="Proteomes" id="UP000051820">
    <property type="component" value="Unassembled WGS sequence"/>
</dbReference>
<evidence type="ECO:0000259" key="6">
    <source>
        <dbReference type="PROSITE" id="PS51099"/>
    </source>
</evidence>
<reference evidence="8 9" key="1">
    <citation type="journal article" date="2015" name="Genome Announc.">
        <title>Expanding the biotechnology potential of lactobacilli through comparative genomics of 213 strains and associated genera.</title>
        <authorList>
            <person name="Sun Z."/>
            <person name="Harris H.M."/>
            <person name="McCann A."/>
            <person name="Guo C."/>
            <person name="Argimon S."/>
            <person name="Zhang W."/>
            <person name="Yang X."/>
            <person name="Jeffery I.B."/>
            <person name="Cooney J.C."/>
            <person name="Kagawa T.F."/>
            <person name="Liu W."/>
            <person name="Song Y."/>
            <person name="Salvetti E."/>
            <person name="Wrobel A."/>
            <person name="Rasinkangas P."/>
            <person name="Parkhill J."/>
            <person name="Rea M.C."/>
            <person name="O'Sullivan O."/>
            <person name="Ritari J."/>
            <person name="Douillard F.P."/>
            <person name="Paul Ross R."/>
            <person name="Yang R."/>
            <person name="Briner A.E."/>
            <person name="Felis G.E."/>
            <person name="de Vos W.M."/>
            <person name="Barrangou R."/>
            <person name="Klaenhammer T.R."/>
            <person name="Caufield P.W."/>
            <person name="Cui Y."/>
            <person name="Zhang H."/>
            <person name="O'Toole P.W."/>
        </authorList>
    </citation>
    <scope>NUCLEOTIDE SEQUENCE [LARGE SCALE GENOMIC DNA]</scope>
    <source>
        <strain evidence="8 9">DSM 5007</strain>
    </source>
</reference>
<keyword evidence="1" id="KW-0808">Transferase</keyword>
<dbReference type="InterPro" id="IPR016152">
    <property type="entry name" value="PTrfase/Anion_transptr"/>
</dbReference>
<feature type="domain" description="PRD" evidence="7">
    <location>
        <begin position="234"/>
        <end position="340"/>
    </location>
</feature>
<dbReference type="GO" id="GO:0009401">
    <property type="term" value="P:phosphoenolpyruvate-dependent sugar phosphotransferase system"/>
    <property type="evidence" value="ECO:0007669"/>
    <property type="project" value="InterPro"/>
</dbReference>
<dbReference type="PATRIC" id="fig|1423807.3.peg.2090"/>
<dbReference type="PANTHER" id="PTHR30185:SF18">
    <property type="entry name" value="TRANSCRIPTIONAL REGULATOR MTLR"/>
    <property type="match status" value="1"/>
</dbReference>
<dbReference type="AlphaFoldDB" id="A0A0R1VTH0"/>
<dbReference type="eggNOG" id="COG1762">
    <property type="taxonomic scope" value="Bacteria"/>
</dbReference>
<proteinExistence type="predicted"/>
<keyword evidence="3" id="KW-0805">Transcription regulation</keyword>
<dbReference type="GO" id="GO:0006355">
    <property type="term" value="P:regulation of DNA-templated transcription"/>
    <property type="evidence" value="ECO:0007669"/>
    <property type="project" value="InterPro"/>
</dbReference>
<dbReference type="Pfam" id="PF00359">
    <property type="entry name" value="PTS_EIIA_2"/>
    <property type="match status" value="1"/>
</dbReference>
<dbReference type="PANTHER" id="PTHR30185">
    <property type="entry name" value="CRYPTIC BETA-GLUCOSIDE BGL OPERON ANTITERMINATOR"/>
    <property type="match status" value="1"/>
</dbReference>
<keyword evidence="4" id="KW-0804">Transcription</keyword>
<dbReference type="InterPro" id="IPR002178">
    <property type="entry name" value="PTS_EIIA_type-2_dom"/>
</dbReference>
<dbReference type="Gene3D" id="1.10.1790.10">
    <property type="entry name" value="PRD domain"/>
    <property type="match status" value="1"/>
</dbReference>
<dbReference type="InterPro" id="IPR036388">
    <property type="entry name" value="WH-like_DNA-bd_sf"/>
</dbReference>
<dbReference type="SUPFAM" id="SSF63520">
    <property type="entry name" value="PTS-regulatory domain, PRD"/>
    <property type="match status" value="1"/>
</dbReference>
<evidence type="ECO:0000256" key="3">
    <source>
        <dbReference type="ARBA" id="ARBA00023015"/>
    </source>
</evidence>
<protein>
    <submittedName>
        <fullName evidence="8">Uncharacterized protein</fullName>
    </submittedName>
</protein>
<evidence type="ECO:0000256" key="2">
    <source>
        <dbReference type="ARBA" id="ARBA00022737"/>
    </source>
</evidence>
<name>A0A0R1VTH0_9LACO</name>